<dbReference type="Proteomes" id="UP000297014">
    <property type="component" value="Unassembled WGS sequence"/>
</dbReference>
<dbReference type="InterPro" id="IPR002560">
    <property type="entry name" value="Transposase_DDE"/>
</dbReference>
<reference evidence="2 3" key="1">
    <citation type="submission" date="2014-01" db="EMBL/GenBank/DDBJ databases">
        <title>Draft genome sequencing of Bacillus alcalophilus CGMCC 1.3604.</title>
        <authorList>
            <person name="Yang J."/>
            <person name="Diao L."/>
            <person name="Yang S."/>
        </authorList>
    </citation>
    <scope>NUCLEOTIDE SEQUENCE [LARGE SCALE GENOMIC DNA]</scope>
    <source>
        <strain evidence="2 3">CGMCC 1.3604</strain>
    </source>
</reference>
<gene>
    <name evidence="2" type="ORF">AJ85_06520</name>
</gene>
<protein>
    <recommendedName>
        <fullName evidence="1">Transposase IS204/IS1001/IS1096/IS1165 DDE domain-containing protein</fullName>
    </recommendedName>
</protein>
<sequence>MVSDFAPAMAQAIQTIFPSAVHALDRFHLVQFFTNAQQRRRRYLGEAKKHHKSRFIDRCLACKPEELTEEERGFVTEWHKEDRQTKHIYQALNHLRYVLKATTTNQAKRRLKGWFHHRYQYHL</sequence>
<evidence type="ECO:0000313" key="2">
    <source>
        <dbReference type="EMBL" id="THG91181.1"/>
    </source>
</evidence>
<organism evidence="2 3">
    <name type="scientific">Alkalihalobacillus alcalophilus ATCC 27647 = CGMCC 1.3604</name>
    <dbReference type="NCBI Taxonomy" id="1218173"/>
    <lineage>
        <taxon>Bacteria</taxon>
        <taxon>Bacillati</taxon>
        <taxon>Bacillota</taxon>
        <taxon>Bacilli</taxon>
        <taxon>Bacillales</taxon>
        <taxon>Bacillaceae</taxon>
        <taxon>Alkalihalobacillus</taxon>
    </lineage>
</organism>
<dbReference type="Pfam" id="PF01610">
    <property type="entry name" value="DDE_Tnp_ISL3"/>
    <property type="match status" value="1"/>
</dbReference>
<proteinExistence type="predicted"/>
<evidence type="ECO:0000313" key="3">
    <source>
        <dbReference type="Proteomes" id="UP000297014"/>
    </source>
</evidence>
<dbReference type="AlphaFoldDB" id="A0A4S4K0W7"/>
<feature type="domain" description="Transposase IS204/IS1001/IS1096/IS1165 DDE" evidence="1">
    <location>
        <begin position="2"/>
        <end position="117"/>
    </location>
</feature>
<name>A0A4S4K0W7_ALKAL</name>
<accession>A0A4S4K0W7</accession>
<dbReference type="EMBL" id="JALP01000085">
    <property type="protein sequence ID" value="THG91181.1"/>
    <property type="molecule type" value="Genomic_DNA"/>
</dbReference>
<comment type="caution">
    <text evidence="2">The sequence shown here is derived from an EMBL/GenBank/DDBJ whole genome shotgun (WGS) entry which is preliminary data.</text>
</comment>
<evidence type="ECO:0000259" key="1">
    <source>
        <dbReference type="Pfam" id="PF01610"/>
    </source>
</evidence>